<accession>A0A060NK67</accession>
<dbReference type="OrthoDB" id="9178559at2"/>
<dbReference type="InterPro" id="IPR016181">
    <property type="entry name" value="Acyl_CoA_acyltransferase"/>
</dbReference>
<evidence type="ECO:0000259" key="1">
    <source>
        <dbReference type="PROSITE" id="PS51186"/>
    </source>
</evidence>
<dbReference type="SUPFAM" id="SSF55729">
    <property type="entry name" value="Acyl-CoA N-acyltransferases (Nat)"/>
    <property type="match status" value="1"/>
</dbReference>
<keyword evidence="3" id="KW-1185">Reference proteome</keyword>
<dbReference type="RefSeq" id="WP_045532286.1">
    <property type="nucleotide sequence ID" value="NZ_AP014568.1"/>
</dbReference>
<name>A0A060NK67_9BURK</name>
<dbReference type="EMBL" id="AP014568">
    <property type="protein sequence ID" value="BAO81685.1"/>
    <property type="molecule type" value="Genomic_DNA"/>
</dbReference>
<evidence type="ECO:0000313" key="3">
    <source>
        <dbReference type="Proteomes" id="UP000067461"/>
    </source>
</evidence>
<dbReference type="InterPro" id="IPR000182">
    <property type="entry name" value="GNAT_dom"/>
</dbReference>
<dbReference type="HOGENOM" id="CLU_091349_0_0_4"/>
<protein>
    <submittedName>
        <fullName evidence="2">Histone acetyltransferase HPA2 and related acetyltransferase</fullName>
    </submittedName>
</protein>
<dbReference type="GO" id="GO:0016747">
    <property type="term" value="F:acyltransferase activity, transferring groups other than amino-acyl groups"/>
    <property type="evidence" value="ECO:0007669"/>
    <property type="project" value="InterPro"/>
</dbReference>
<dbReference type="KEGG" id="cbaa:SRAA_1831"/>
<dbReference type="STRING" id="1458425.SRAA_1831"/>
<organism evidence="2 3">
    <name type="scientific">Serpentinimonas raichei</name>
    <dbReference type="NCBI Taxonomy" id="1458425"/>
    <lineage>
        <taxon>Bacteria</taxon>
        <taxon>Pseudomonadati</taxon>
        <taxon>Pseudomonadota</taxon>
        <taxon>Betaproteobacteria</taxon>
        <taxon>Burkholderiales</taxon>
        <taxon>Comamonadaceae</taxon>
        <taxon>Serpentinimonas</taxon>
    </lineage>
</organism>
<proteinExistence type="predicted"/>
<dbReference type="Gene3D" id="3.40.630.30">
    <property type="match status" value="1"/>
</dbReference>
<dbReference type="AlphaFoldDB" id="A0A060NK67"/>
<dbReference type="PROSITE" id="PS51186">
    <property type="entry name" value="GNAT"/>
    <property type="match status" value="1"/>
</dbReference>
<dbReference type="Pfam" id="PF00583">
    <property type="entry name" value="Acetyltransf_1"/>
    <property type="match status" value="1"/>
</dbReference>
<gene>
    <name evidence="2" type="ORF">SRAA_1831</name>
</gene>
<reference evidence="2 3" key="1">
    <citation type="journal article" date="2014" name="Nat. Commun.">
        <title>Physiological and genomic features of highly alkaliphilic hydrogen-utilizing Betaproteobacteria from a continental serpentinizing site.</title>
        <authorList>
            <person name="Suzuki S."/>
            <person name="Kuenen J.G."/>
            <person name="Schipper K."/>
            <person name="van der Velde S."/>
            <person name="Ishii S."/>
            <person name="Wu A."/>
            <person name="Sorokin D.Y."/>
            <person name="Tenney A."/>
            <person name="Meng X.Y."/>
            <person name="Morrill P.L."/>
            <person name="Kamagata Y."/>
            <person name="Muyzer G."/>
            <person name="Nealson K.H."/>
        </authorList>
    </citation>
    <scope>NUCLEOTIDE SEQUENCE [LARGE SCALE GENOMIC DNA]</scope>
    <source>
        <strain evidence="2 3">A1</strain>
    </source>
</reference>
<evidence type="ECO:0000313" key="2">
    <source>
        <dbReference type="EMBL" id="BAO81685.1"/>
    </source>
</evidence>
<sequence length="218" mass="24708">MNPIEPSRNPIRAALHGRVGVPIAVLRAAHRPAILRHLLALGEHDRYLRFGYAANDAHIRRYVEGLRFERDEVFGIFNWRMRLIAMAHLAYMVRSRQEQAAEFGVSVAATARGRGYGARLFAHAMRHARNEGVAQLVIHTLSENAPMLAIARKAGASVQREGGESEAHLVLPPADFRSSLSQWWQDSVARGHYALKNGHYRLRRWVWRALARQRTVVS</sequence>
<dbReference type="Proteomes" id="UP000067461">
    <property type="component" value="Chromosome"/>
</dbReference>
<keyword evidence="2" id="KW-0808">Transferase</keyword>
<dbReference type="CDD" id="cd04301">
    <property type="entry name" value="NAT_SF"/>
    <property type="match status" value="1"/>
</dbReference>
<feature type="domain" description="N-acetyltransferase" evidence="1">
    <location>
        <begin position="33"/>
        <end position="178"/>
    </location>
</feature>